<protein>
    <recommendedName>
        <fullName evidence="5">phosphoglycolate phosphatase</fullName>
        <ecNumber evidence="5">3.1.3.18</ecNumber>
    </recommendedName>
</protein>
<dbReference type="GO" id="GO:0005975">
    <property type="term" value="P:carbohydrate metabolic process"/>
    <property type="evidence" value="ECO:0007669"/>
    <property type="project" value="InterPro"/>
</dbReference>
<dbReference type="SFLD" id="SFLDG01129">
    <property type="entry name" value="C1.5:_HAD__Beta-PGM__Phosphata"/>
    <property type="match status" value="1"/>
</dbReference>
<comment type="similarity">
    <text evidence="4">Belongs to the HAD-like hydrolase superfamily. CbbY/CbbZ/Gph/YieH family.</text>
</comment>
<dbReference type="PANTHER" id="PTHR43434:SF1">
    <property type="entry name" value="PHOSPHOGLYCOLATE PHOSPHATASE"/>
    <property type="match status" value="1"/>
</dbReference>
<evidence type="ECO:0000256" key="2">
    <source>
        <dbReference type="ARBA" id="ARBA00001946"/>
    </source>
</evidence>
<evidence type="ECO:0000256" key="5">
    <source>
        <dbReference type="ARBA" id="ARBA00013078"/>
    </source>
</evidence>
<dbReference type="InterPro" id="IPR050155">
    <property type="entry name" value="HAD-like_hydrolase_sf"/>
</dbReference>
<dbReference type="PANTHER" id="PTHR43434">
    <property type="entry name" value="PHOSPHOGLYCOLATE PHOSPHATASE"/>
    <property type="match status" value="1"/>
</dbReference>
<dbReference type="SFLD" id="SFLDG01135">
    <property type="entry name" value="C1.5.6:_HAD__Beta-PGM__Phospha"/>
    <property type="match status" value="1"/>
</dbReference>
<dbReference type="Gene3D" id="1.10.150.240">
    <property type="entry name" value="Putative phosphatase, domain 2"/>
    <property type="match status" value="1"/>
</dbReference>
<dbReference type="InterPro" id="IPR041492">
    <property type="entry name" value="HAD_2"/>
</dbReference>
<evidence type="ECO:0000313" key="11">
    <source>
        <dbReference type="Proteomes" id="UP000217935"/>
    </source>
</evidence>
<gene>
    <name evidence="10" type="primary">gph</name>
    <name evidence="10" type="ORF">CEW89_09390</name>
</gene>
<comment type="pathway">
    <text evidence="3">Organic acid metabolism; glycolate biosynthesis; glycolate from 2-phosphoglycolate: step 1/1.</text>
</comment>
<evidence type="ECO:0000256" key="4">
    <source>
        <dbReference type="ARBA" id="ARBA00006171"/>
    </source>
</evidence>
<dbReference type="GO" id="GO:0046872">
    <property type="term" value="F:metal ion binding"/>
    <property type="evidence" value="ECO:0007669"/>
    <property type="project" value="UniProtKB-KW"/>
</dbReference>
<dbReference type="Proteomes" id="UP000217935">
    <property type="component" value="Chromosome"/>
</dbReference>
<dbReference type="NCBIfam" id="TIGR01449">
    <property type="entry name" value="PGP_bact"/>
    <property type="match status" value="1"/>
</dbReference>
<dbReference type="SUPFAM" id="SSF56784">
    <property type="entry name" value="HAD-like"/>
    <property type="match status" value="1"/>
</dbReference>
<dbReference type="RefSeq" id="WP_066705200.1">
    <property type="nucleotide sequence ID" value="NZ_CP022196.1"/>
</dbReference>
<dbReference type="GO" id="GO:0005829">
    <property type="term" value="C:cytosol"/>
    <property type="evidence" value="ECO:0007669"/>
    <property type="project" value="TreeGrafter"/>
</dbReference>
<reference evidence="10 11" key="1">
    <citation type="submission" date="2017-06" db="EMBL/GenBank/DDBJ databases">
        <title>Celeribacter sp. TSPH2 complete genome sequence.</title>
        <authorList>
            <person name="Woo J.-H."/>
            <person name="Kim H.-S."/>
        </authorList>
    </citation>
    <scope>NUCLEOTIDE SEQUENCE [LARGE SCALE GENOMIC DNA]</scope>
    <source>
        <strain evidence="10 11">TSPH2</strain>
    </source>
</reference>
<dbReference type="EMBL" id="CP022196">
    <property type="protein sequence ID" value="ATG47759.1"/>
    <property type="molecule type" value="Genomic_DNA"/>
</dbReference>
<evidence type="ECO:0000256" key="3">
    <source>
        <dbReference type="ARBA" id="ARBA00004818"/>
    </source>
</evidence>
<dbReference type="InterPro" id="IPR023198">
    <property type="entry name" value="PGP-like_dom2"/>
</dbReference>
<dbReference type="OrthoDB" id="9793014at2"/>
<dbReference type="InterPro" id="IPR006439">
    <property type="entry name" value="HAD-SF_hydro_IA"/>
</dbReference>
<dbReference type="Gene3D" id="3.40.50.1000">
    <property type="entry name" value="HAD superfamily/HAD-like"/>
    <property type="match status" value="1"/>
</dbReference>
<accession>A0A291GBI2</accession>
<evidence type="ECO:0000256" key="7">
    <source>
        <dbReference type="ARBA" id="ARBA00022801"/>
    </source>
</evidence>
<dbReference type="InterPro" id="IPR036412">
    <property type="entry name" value="HAD-like_sf"/>
</dbReference>
<comment type="catalytic activity">
    <reaction evidence="1">
        <text>2-phosphoglycolate + H2O = glycolate + phosphate</text>
        <dbReference type="Rhea" id="RHEA:14369"/>
        <dbReference type="ChEBI" id="CHEBI:15377"/>
        <dbReference type="ChEBI" id="CHEBI:29805"/>
        <dbReference type="ChEBI" id="CHEBI:43474"/>
        <dbReference type="ChEBI" id="CHEBI:58033"/>
        <dbReference type="EC" id="3.1.3.18"/>
    </reaction>
</comment>
<organism evidence="10 11">
    <name type="scientific">Celeribacter ethanolicus</name>
    <dbReference type="NCBI Taxonomy" id="1758178"/>
    <lineage>
        <taxon>Bacteria</taxon>
        <taxon>Pseudomonadati</taxon>
        <taxon>Pseudomonadota</taxon>
        <taxon>Alphaproteobacteria</taxon>
        <taxon>Rhodobacterales</taxon>
        <taxon>Roseobacteraceae</taxon>
        <taxon>Celeribacter</taxon>
    </lineage>
</organism>
<dbReference type="GO" id="GO:0008967">
    <property type="term" value="F:phosphoglycolate phosphatase activity"/>
    <property type="evidence" value="ECO:0007669"/>
    <property type="project" value="UniProtKB-EC"/>
</dbReference>
<comment type="cofactor">
    <cofactor evidence="2">
        <name>Mg(2+)</name>
        <dbReference type="ChEBI" id="CHEBI:18420"/>
    </cofactor>
</comment>
<dbReference type="InterPro" id="IPR037512">
    <property type="entry name" value="PGPase_prok"/>
</dbReference>
<dbReference type="PRINTS" id="PR00413">
    <property type="entry name" value="HADHALOGNASE"/>
</dbReference>
<evidence type="ECO:0000256" key="8">
    <source>
        <dbReference type="ARBA" id="ARBA00022842"/>
    </source>
</evidence>
<proteinExistence type="inferred from homology"/>
<name>A0A291GBI2_9RHOB</name>
<dbReference type="NCBIfam" id="TIGR01549">
    <property type="entry name" value="HAD-SF-IA-v1"/>
    <property type="match status" value="1"/>
</dbReference>
<dbReference type="KEGG" id="ceh:CEW89_09390"/>
<dbReference type="Pfam" id="PF13419">
    <property type="entry name" value="HAD_2"/>
    <property type="match status" value="1"/>
</dbReference>
<keyword evidence="6" id="KW-0479">Metal-binding</keyword>
<evidence type="ECO:0000256" key="1">
    <source>
        <dbReference type="ARBA" id="ARBA00000830"/>
    </source>
</evidence>
<dbReference type="EC" id="3.1.3.18" evidence="5"/>
<keyword evidence="7" id="KW-0378">Hydrolase</keyword>
<dbReference type="STRING" id="1758178.GCA_001550095_00653"/>
<dbReference type="InterPro" id="IPR023214">
    <property type="entry name" value="HAD_sf"/>
</dbReference>
<evidence type="ECO:0000256" key="9">
    <source>
        <dbReference type="ARBA" id="ARBA00023277"/>
    </source>
</evidence>
<dbReference type="SFLD" id="SFLDS00003">
    <property type="entry name" value="Haloacid_Dehalogenase"/>
    <property type="match status" value="1"/>
</dbReference>
<keyword evidence="11" id="KW-1185">Reference proteome</keyword>
<keyword evidence="9" id="KW-0119">Carbohydrate metabolism</keyword>
<keyword evidence="8" id="KW-0460">Magnesium</keyword>
<dbReference type="GO" id="GO:0006281">
    <property type="term" value="P:DNA repair"/>
    <property type="evidence" value="ECO:0007669"/>
    <property type="project" value="TreeGrafter"/>
</dbReference>
<sequence>MTRILFDLDGTLIDSVPDIHAMANRLLDQEGKPTVSLAEVRSFVGSGAKVLIERLRAARGIPDSEQDRLHQTFLGLYTEAVHLTQPYPGVIDALSTLKATGHRLGIATNKPENAARAVLDHLALMPFFDVMIGGDSLATHKPDPLMLTEGYARLGDGPMLFVGDSEIDAAAARNAGVPFLLFTEGYRQAPAETLGALAMFSDYMELPRLVM</sequence>
<evidence type="ECO:0000256" key="6">
    <source>
        <dbReference type="ARBA" id="ARBA00022723"/>
    </source>
</evidence>
<dbReference type="AlphaFoldDB" id="A0A291GBI2"/>
<evidence type="ECO:0000313" key="10">
    <source>
        <dbReference type="EMBL" id="ATG47759.1"/>
    </source>
</evidence>